<evidence type="ECO:0000313" key="2">
    <source>
        <dbReference type="EMBL" id="PKR49267.1"/>
    </source>
</evidence>
<proteinExistence type="predicted"/>
<gene>
    <name evidence="2" type="ORF">CU041_12470</name>
</gene>
<protein>
    <submittedName>
        <fullName evidence="2">Uncharacterized protein</fullName>
    </submittedName>
</protein>
<reference evidence="2 3" key="1">
    <citation type="submission" date="2017-11" db="EMBL/GenBank/DDBJ databases">
        <title>Biodiversity and function of Thalassospira species in the particle-attached aromatic-hydrocarbon-degrading consortia from the surface seawater of the China South Sea.</title>
        <authorList>
            <person name="Dong C."/>
            <person name="Liu R."/>
            <person name="Shao Z."/>
        </authorList>
    </citation>
    <scope>NUCLEOTIDE SEQUENCE [LARGE SCALE GENOMIC DNA]</scope>
    <source>
        <strain evidence="2 3">139Z-12</strain>
    </source>
</reference>
<dbReference type="RefSeq" id="WP_170310219.1">
    <property type="nucleotide sequence ID" value="NZ_PGTS01000004.1"/>
</dbReference>
<feature type="region of interest" description="Disordered" evidence="1">
    <location>
        <begin position="1"/>
        <end position="21"/>
    </location>
</feature>
<evidence type="ECO:0000313" key="3">
    <source>
        <dbReference type="Proteomes" id="UP000233365"/>
    </source>
</evidence>
<name>A0ABX4R741_9PROT</name>
<keyword evidence="3" id="KW-1185">Reference proteome</keyword>
<evidence type="ECO:0000256" key="1">
    <source>
        <dbReference type="SAM" id="MobiDB-lite"/>
    </source>
</evidence>
<feature type="compositionally biased region" description="Polar residues" evidence="1">
    <location>
        <begin position="1"/>
        <end position="10"/>
    </location>
</feature>
<dbReference type="Proteomes" id="UP000233365">
    <property type="component" value="Unassembled WGS sequence"/>
</dbReference>
<comment type="caution">
    <text evidence="2">The sequence shown here is derived from an EMBL/GenBank/DDBJ whole genome shotgun (WGS) entry which is preliminary data.</text>
</comment>
<organism evidence="2 3">
    <name type="scientific">Thalassospira povalilytica</name>
    <dbReference type="NCBI Taxonomy" id="732237"/>
    <lineage>
        <taxon>Bacteria</taxon>
        <taxon>Pseudomonadati</taxon>
        <taxon>Pseudomonadota</taxon>
        <taxon>Alphaproteobacteria</taxon>
        <taxon>Rhodospirillales</taxon>
        <taxon>Thalassospiraceae</taxon>
        <taxon>Thalassospira</taxon>
    </lineage>
</organism>
<sequence length="132" mass="14960">MTNVVKPSSTENRDKNAYQSGFDDNPWFGSVFTQLNRTESASFQTGATISKATKSSNPPIFQAQINRFPHDLQPIPARIVFFNARTQFRFHIPSATVPNGPKWHHWRINGRYGQLIDTDQNAKLQRMVASAP</sequence>
<dbReference type="EMBL" id="PGTS01000004">
    <property type="protein sequence ID" value="PKR49267.1"/>
    <property type="molecule type" value="Genomic_DNA"/>
</dbReference>
<accession>A0ABX4R741</accession>